<organism evidence="2 3">
    <name type="scientific">Polaromonas vacuolata</name>
    <dbReference type="NCBI Taxonomy" id="37448"/>
    <lineage>
        <taxon>Bacteria</taxon>
        <taxon>Pseudomonadati</taxon>
        <taxon>Pseudomonadota</taxon>
        <taxon>Betaproteobacteria</taxon>
        <taxon>Burkholderiales</taxon>
        <taxon>Comamonadaceae</taxon>
        <taxon>Polaromonas</taxon>
    </lineage>
</organism>
<dbReference type="Proteomes" id="UP000502041">
    <property type="component" value="Chromosome"/>
</dbReference>
<dbReference type="SUPFAM" id="SSF102198">
    <property type="entry name" value="Putative cyclase"/>
    <property type="match status" value="1"/>
</dbReference>
<keyword evidence="1" id="KW-0732">Signal</keyword>
<sequence>MKTYKSLRPWLLSASLGFFVLSNNAWAQDDWCKSKWGAADEIGAANLLTPQMAIDAAKLVKTGKTYALGFETNSASAAYAPRNWAVTIVQPGQAGGGSLGPTKTTYNDDIITGWVGIGSQIDGLGHIGEDNVYYNCFKNSDFAQTNGLKKLGVEKIPPFVTRGIVLDMTAYFGVDMVKEGTAFNRKEIQEQAKRQGIDIRKGDVVLFHTGWQALEGKDNKRFLAGEPGLGKDGALFLASKEVVAVGADQWALEVIPFEKNVGVFEVHQILLARNGIYILENMNTGPLVKDKAWEFMFTLGASRITGSVQAIINPVAIR</sequence>
<dbReference type="GO" id="GO:0004061">
    <property type="term" value="F:arylformamidase activity"/>
    <property type="evidence" value="ECO:0007669"/>
    <property type="project" value="InterPro"/>
</dbReference>
<dbReference type="AlphaFoldDB" id="A0A6H2HA52"/>
<dbReference type="GO" id="GO:0019441">
    <property type="term" value="P:L-tryptophan catabolic process to kynurenine"/>
    <property type="evidence" value="ECO:0007669"/>
    <property type="project" value="InterPro"/>
</dbReference>
<accession>A0A6H2HA52</accession>
<evidence type="ECO:0000256" key="1">
    <source>
        <dbReference type="SAM" id="SignalP"/>
    </source>
</evidence>
<dbReference type="PANTHER" id="PTHR34861:SF10">
    <property type="entry name" value="CYCLASE"/>
    <property type="match status" value="1"/>
</dbReference>
<reference evidence="2 3" key="1">
    <citation type="submission" date="2020-04" db="EMBL/GenBank/DDBJ databases">
        <title>Complete genome of a Psychrophilic, Marine, Gas Vacuolate Bacterium Polaromonas vacuolata KCTC 22033T.</title>
        <authorList>
            <person name="Hwang K."/>
            <person name="Kim K.M."/>
        </authorList>
    </citation>
    <scope>NUCLEOTIDE SEQUENCE [LARGE SCALE GENOMIC DNA]</scope>
    <source>
        <strain evidence="2 3">KCTC 22033</strain>
    </source>
</reference>
<evidence type="ECO:0008006" key="4">
    <source>
        <dbReference type="Google" id="ProtNLM"/>
    </source>
</evidence>
<dbReference type="PANTHER" id="PTHR34861">
    <property type="match status" value="1"/>
</dbReference>
<dbReference type="Pfam" id="PF04199">
    <property type="entry name" value="Cyclase"/>
    <property type="match status" value="1"/>
</dbReference>
<dbReference type="Gene3D" id="3.50.30.50">
    <property type="entry name" value="Putative cyclase"/>
    <property type="match status" value="1"/>
</dbReference>
<keyword evidence="3" id="KW-1185">Reference proteome</keyword>
<feature type="signal peptide" evidence="1">
    <location>
        <begin position="1"/>
        <end position="27"/>
    </location>
</feature>
<dbReference type="RefSeq" id="WP_168922364.1">
    <property type="nucleotide sequence ID" value="NZ_CP051461.1"/>
</dbReference>
<gene>
    <name evidence="2" type="ORF">HC248_02059</name>
</gene>
<dbReference type="InterPro" id="IPR007325">
    <property type="entry name" value="KFase/CYL"/>
</dbReference>
<dbReference type="InterPro" id="IPR037175">
    <property type="entry name" value="KFase_sf"/>
</dbReference>
<feature type="chain" id="PRO_5026002968" description="Polyketide cyclase" evidence="1">
    <location>
        <begin position="28"/>
        <end position="318"/>
    </location>
</feature>
<protein>
    <recommendedName>
        <fullName evidence="4">Polyketide cyclase</fullName>
    </recommendedName>
</protein>
<dbReference type="KEGG" id="pvac:HC248_02059"/>
<dbReference type="EMBL" id="CP051461">
    <property type="protein sequence ID" value="QJC56749.1"/>
    <property type="molecule type" value="Genomic_DNA"/>
</dbReference>
<evidence type="ECO:0000313" key="2">
    <source>
        <dbReference type="EMBL" id="QJC56749.1"/>
    </source>
</evidence>
<evidence type="ECO:0000313" key="3">
    <source>
        <dbReference type="Proteomes" id="UP000502041"/>
    </source>
</evidence>
<name>A0A6H2HA52_9BURK</name>
<proteinExistence type="predicted"/>